<organism evidence="2 3">
    <name type="scientific">Gonapodya prolifera (strain JEL478)</name>
    <name type="common">Monoblepharis prolifera</name>
    <dbReference type="NCBI Taxonomy" id="1344416"/>
    <lineage>
        <taxon>Eukaryota</taxon>
        <taxon>Fungi</taxon>
        <taxon>Fungi incertae sedis</taxon>
        <taxon>Chytridiomycota</taxon>
        <taxon>Chytridiomycota incertae sedis</taxon>
        <taxon>Monoblepharidomycetes</taxon>
        <taxon>Monoblepharidales</taxon>
        <taxon>Gonapodyaceae</taxon>
        <taxon>Gonapodya</taxon>
    </lineage>
</organism>
<evidence type="ECO:0000256" key="1">
    <source>
        <dbReference type="SAM" id="MobiDB-lite"/>
    </source>
</evidence>
<sequence>MSHAHAHSHSQPQQKGHLARIARENAALAFPIALPSLPTPATAPPLAHSAPQPAAAPTAPLSSRNPRNPDNAPPPPSALPLSHSFSPSLAHRAHSSSSLSSSLARSLASSPGAAVQHYPSVQRALQQSPQPLRPSPPSYISPSSSFASSSASTLLASTPPSSASSSPVPTRSLKVSPSSSPSPKSSVHGSANTTGSSGSAKKPPPAIFLHLARRDLLRRSLTLTLTHHHRLLYSIPVHPSKTREAERAVKVARGLMARMSVVEVAGAVKRAGGGCECGSDGELETSDRGLSAAKALTEAVRWRRTLRAAEYSRGMYIESQPRRDLTAPHLPPPTPHAHPTRSQSAKTSPPRTPPSRSSSACWGMPTHKATLTCSAWDGSWPTSPRRATGTPIRGSTSTGAGAKHPAPCVPSRAWARAAAAPRRRWQIRFWTRRPKCRILTWWTRWSTPTRVGLEKSWAGSLPKPTSENVSATSSCARGPRPSSRPRRGSVRRGGSTARSGAGMPRGSRRGGIRNAGL</sequence>
<feature type="compositionally biased region" description="Low complexity" evidence="1">
    <location>
        <begin position="79"/>
        <end position="97"/>
    </location>
</feature>
<feature type="region of interest" description="Disordered" evidence="1">
    <location>
        <begin position="1"/>
        <end position="22"/>
    </location>
</feature>
<accession>A0A139AM31</accession>
<gene>
    <name evidence="2" type="ORF">M427DRAFT_246790</name>
</gene>
<feature type="region of interest" description="Disordered" evidence="1">
    <location>
        <begin position="455"/>
        <end position="517"/>
    </location>
</feature>
<feature type="region of interest" description="Disordered" evidence="1">
    <location>
        <begin position="123"/>
        <end position="204"/>
    </location>
</feature>
<evidence type="ECO:0000313" key="3">
    <source>
        <dbReference type="Proteomes" id="UP000070544"/>
    </source>
</evidence>
<feature type="compositionally biased region" description="Polar residues" evidence="1">
    <location>
        <begin position="463"/>
        <end position="472"/>
    </location>
</feature>
<feature type="compositionally biased region" description="Low complexity" evidence="1">
    <location>
        <begin position="140"/>
        <end position="200"/>
    </location>
</feature>
<protein>
    <submittedName>
        <fullName evidence="2">Uncharacterized protein</fullName>
    </submittedName>
</protein>
<reference evidence="2 3" key="1">
    <citation type="journal article" date="2015" name="Genome Biol. Evol.">
        <title>Phylogenomic analyses indicate that early fungi evolved digesting cell walls of algal ancestors of land plants.</title>
        <authorList>
            <person name="Chang Y."/>
            <person name="Wang S."/>
            <person name="Sekimoto S."/>
            <person name="Aerts A.L."/>
            <person name="Choi C."/>
            <person name="Clum A."/>
            <person name="LaButti K.M."/>
            <person name="Lindquist E.A."/>
            <person name="Yee Ngan C."/>
            <person name="Ohm R.A."/>
            <person name="Salamov A.A."/>
            <person name="Grigoriev I.V."/>
            <person name="Spatafora J.W."/>
            <person name="Berbee M.L."/>
        </authorList>
    </citation>
    <scope>NUCLEOTIDE SEQUENCE [LARGE SCALE GENOMIC DNA]</scope>
    <source>
        <strain evidence="2 3">JEL478</strain>
    </source>
</reference>
<evidence type="ECO:0000313" key="2">
    <source>
        <dbReference type="EMBL" id="KXS17822.1"/>
    </source>
</evidence>
<feature type="compositionally biased region" description="Low complexity" evidence="1">
    <location>
        <begin position="44"/>
        <end position="70"/>
    </location>
</feature>
<feature type="compositionally biased region" description="Low complexity" evidence="1">
    <location>
        <begin position="492"/>
        <end position="502"/>
    </location>
</feature>
<keyword evidence="3" id="KW-1185">Reference proteome</keyword>
<proteinExistence type="predicted"/>
<feature type="region of interest" description="Disordered" evidence="1">
    <location>
        <begin position="35"/>
        <end position="97"/>
    </location>
</feature>
<name>A0A139AM31_GONPJ</name>
<dbReference type="Proteomes" id="UP000070544">
    <property type="component" value="Unassembled WGS sequence"/>
</dbReference>
<feature type="region of interest" description="Disordered" evidence="1">
    <location>
        <begin position="317"/>
        <end position="408"/>
    </location>
</feature>
<dbReference type="AlphaFoldDB" id="A0A139AM31"/>
<dbReference type="EMBL" id="KQ965745">
    <property type="protein sequence ID" value="KXS17822.1"/>
    <property type="molecule type" value="Genomic_DNA"/>
</dbReference>